<keyword evidence="1" id="KW-0175">Coiled coil</keyword>
<feature type="region of interest" description="Disordered" evidence="2">
    <location>
        <begin position="345"/>
        <end position="390"/>
    </location>
</feature>
<dbReference type="EMBL" id="BAAARJ010000006">
    <property type="protein sequence ID" value="GAA2607703.1"/>
    <property type="molecule type" value="Genomic_DNA"/>
</dbReference>
<feature type="compositionally biased region" description="Low complexity" evidence="2">
    <location>
        <begin position="347"/>
        <end position="357"/>
    </location>
</feature>
<dbReference type="Proteomes" id="UP001501447">
    <property type="component" value="Unassembled WGS sequence"/>
</dbReference>
<keyword evidence="4" id="KW-1185">Reference proteome</keyword>
<name>A0ABN3PY08_9ACTN</name>
<organism evidence="3 4">
    <name type="scientific">Streptomyces axinellae</name>
    <dbReference type="NCBI Taxonomy" id="552788"/>
    <lineage>
        <taxon>Bacteria</taxon>
        <taxon>Bacillati</taxon>
        <taxon>Actinomycetota</taxon>
        <taxon>Actinomycetes</taxon>
        <taxon>Kitasatosporales</taxon>
        <taxon>Streptomycetaceae</taxon>
        <taxon>Streptomyces</taxon>
    </lineage>
</organism>
<evidence type="ECO:0000256" key="2">
    <source>
        <dbReference type="SAM" id="MobiDB-lite"/>
    </source>
</evidence>
<reference evidence="3 4" key="1">
    <citation type="journal article" date="2019" name="Int. J. Syst. Evol. Microbiol.">
        <title>The Global Catalogue of Microorganisms (GCM) 10K type strain sequencing project: providing services to taxonomists for standard genome sequencing and annotation.</title>
        <authorList>
            <consortium name="The Broad Institute Genomics Platform"/>
            <consortium name="The Broad Institute Genome Sequencing Center for Infectious Disease"/>
            <person name="Wu L."/>
            <person name="Ma J."/>
        </authorList>
    </citation>
    <scope>NUCLEOTIDE SEQUENCE [LARGE SCALE GENOMIC DNA]</scope>
    <source>
        <strain evidence="3 4">JCM 16373</strain>
    </source>
</reference>
<comment type="caution">
    <text evidence="3">The sequence shown here is derived from an EMBL/GenBank/DDBJ whole genome shotgun (WGS) entry which is preliminary data.</text>
</comment>
<feature type="compositionally biased region" description="Polar residues" evidence="2">
    <location>
        <begin position="172"/>
        <end position="188"/>
    </location>
</feature>
<evidence type="ECO:0000313" key="4">
    <source>
        <dbReference type="Proteomes" id="UP001501447"/>
    </source>
</evidence>
<accession>A0ABN3PY08</accession>
<feature type="region of interest" description="Disordered" evidence="2">
    <location>
        <begin position="153"/>
        <end position="214"/>
    </location>
</feature>
<proteinExistence type="predicted"/>
<gene>
    <name evidence="3" type="ORF">GCM10009863_21390</name>
</gene>
<dbReference type="RefSeq" id="WP_344564572.1">
    <property type="nucleotide sequence ID" value="NZ_BAAARJ010000006.1"/>
</dbReference>
<sequence length="390" mass="43292">MPEPTDPQRAFDPRQLAREMLTYDLNGGEQVRREQARAQVDADARTAAGLQQEEFRSEIRRQQDGLRRYEAQVPQTRADGQLAERLQQEEFDARVAEQVRVNASMARDLSPDQVEQDDQRERFLGAGAAGRTRQSGVVASAIRTLWQYLRRNRKTEKEQASEGLGESEPLLPQQQFAPQDRGFQQSAQLAPPPPDFAPQQGFVPRPDLGMPPDSVQQQFALQEPPPAYERLGEHASYREALGYEAAPQEFGLPPQVLAEPQQRYEAQPQDFGLPPQFAPQQTPYQRYDALGPTEKTAVENAMLDMVGKNPIYKQAYAENRLPTAGPVAGEAQIRQLAEEQRKVSGIAAAARASQSQAGPLQARPRPSAPGTRIPAPVQTNTQAKARGMGK</sequence>
<evidence type="ECO:0000313" key="3">
    <source>
        <dbReference type="EMBL" id="GAA2607703.1"/>
    </source>
</evidence>
<feature type="coiled-coil region" evidence="1">
    <location>
        <begin position="33"/>
        <end position="72"/>
    </location>
</feature>
<evidence type="ECO:0000256" key="1">
    <source>
        <dbReference type="SAM" id="Coils"/>
    </source>
</evidence>
<protein>
    <submittedName>
        <fullName evidence="3">Uncharacterized protein</fullName>
    </submittedName>
</protein>